<evidence type="ECO:0000313" key="15">
    <source>
        <dbReference type="Proteomes" id="UP000250242"/>
    </source>
</evidence>
<dbReference type="AlphaFoldDB" id="A0A2X1WL36"/>
<dbReference type="PANTHER" id="PTHR11777:SF9">
    <property type="entry name" value="ALANINE--TRNA LIGASE, CYTOPLASMIC"/>
    <property type="match status" value="1"/>
</dbReference>
<dbReference type="InterPro" id="IPR003156">
    <property type="entry name" value="DHHA1_dom"/>
</dbReference>
<keyword evidence="8" id="KW-0694">RNA-binding</keyword>
<evidence type="ECO:0000256" key="2">
    <source>
        <dbReference type="ARBA" id="ARBA00013168"/>
    </source>
</evidence>
<dbReference type="GO" id="GO:0000049">
    <property type="term" value="F:tRNA binding"/>
    <property type="evidence" value="ECO:0007669"/>
    <property type="project" value="UniProtKB-KW"/>
</dbReference>
<dbReference type="GO" id="GO:0004813">
    <property type="term" value="F:alanine-tRNA ligase activity"/>
    <property type="evidence" value="ECO:0007669"/>
    <property type="project" value="UniProtKB-EC"/>
</dbReference>
<sequence>MESLTQQLHQAAAVLKANPADLLERVTATQEQLRSLEKELSQLKAKLAAATSADLSAEALEVAGIKVLIKSLEGVEAKDLRGMIDQLKDKLKSAVIVLAAPSADKVSVAAGVTADLTERIKAGELVSLVCSNIGGKGGGRPDMAMGGGSDVAALPAAMDAVMPWLQDKLS</sequence>
<dbReference type="GO" id="GO:0006419">
    <property type="term" value="P:alanyl-tRNA aminoacylation"/>
    <property type="evidence" value="ECO:0007669"/>
    <property type="project" value="TreeGrafter"/>
</dbReference>
<gene>
    <name evidence="14" type="primary">alaS_2</name>
    <name evidence="14" type="ORF">NCTC11009_02665</name>
</gene>
<dbReference type="Gene3D" id="3.10.310.40">
    <property type="match status" value="1"/>
</dbReference>
<organism evidence="14 15">
    <name type="scientific">Oligella urethralis</name>
    <dbReference type="NCBI Taxonomy" id="90245"/>
    <lineage>
        <taxon>Bacteria</taxon>
        <taxon>Pseudomonadati</taxon>
        <taxon>Pseudomonadota</taxon>
        <taxon>Betaproteobacteria</taxon>
        <taxon>Burkholderiales</taxon>
        <taxon>Alcaligenaceae</taxon>
        <taxon>Oligella</taxon>
    </lineage>
</organism>
<keyword evidence="12" id="KW-0175">Coiled coil</keyword>
<comment type="similarity">
    <text evidence="1">Belongs to the class-II aminoacyl-tRNA synthetase family.</text>
</comment>
<evidence type="ECO:0000259" key="13">
    <source>
        <dbReference type="Pfam" id="PF02272"/>
    </source>
</evidence>
<evidence type="ECO:0000256" key="6">
    <source>
        <dbReference type="ARBA" id="ARBA00022741"/>
    </source>
</evidence>
<dbReference type="GO" id="GO:0005524">
    <property type="term" value="F:ATP binding"/>
    <property type="evidence" value="ECO:0007669"/>
    <property type="project" value="UniProtKB-KW"/>
</dbReference>
<keyword evidence="6" id="KW-0547">Nucleotide-binding</keyword>
<dbReference type="Gene3D" id="6.10.250.550">
    <property type="match status" value="1"/>
</dbReference>
<dbReference type="GO" id="GO:0005829">
    <property type="term" value="C:cytosol"/>
    <property type="evidence" value="ECO:0007669"/>
    <property type="project" value="TreeGrafter"/>
</dbReference>
<keyword evidence="4" id="KW-0820">tRNA-binding</keyword>
<evidence type="ECO:0000256" key="10">
    <source>
        <dbReference type="ARBA" id="ARBA00023146"/>
    </source>
</evidence>
<evidence type="ECO:0000256" key="7">
    <source>
        <dbReference type="ARBA" id="ARBA00022840"/>
    </source>
</evidence>
<keyword evidence="10" id="KW-0030">Aminoacyl-tRNA synthetase</keyword>
<dbReference type="EC" id="6.1.1.7" evidence="2"/>
<reference evidence="14 15" key="1">
    <citation type="submission" date="2018-06" db="EMBL/GenBank/DDBJ databases">
        <authorList>
            <consortium name="Pathogen Informatics"/>
            <person name="Doyle S."/>
        </authorList>
    </citation>
    <scope>NUCLEOTIDE SEQUENCE [LARGE SCALE GENOMIC DNA]</scope>
    <source>
        <strain evidence="14 15">NCTC11009</strain>
    </source>
</reference>
<evidence type="ECO:0000256" key="9">
    <source>
        <dbReference type="ARBA" id="ARBA00022917"/>
    </source>
</evidence>
<dbReference type="FunFam" id="3.10.310.40:FF:000001">
    <property type="entry name" value="Alanine--tRNA ligase"/>
    <property type="match status" value="1"/>
</dbReference>
<evidence type="ECO:0000256" key="12">
    <source>
        <dbReference type="SAM" id="Coils"/>
    </source>
</evidence>
<dbReference type="PANTHER" id="PTHR11777">
    <property type="entry name" value="ALANYL-TRNA SYNTHETASE"/>
    <property type="match status" value="1"/>
</dbReference>
<accession>A0A2X1WL36</accession>
<proteinExistence type="inferred from homology"/>
<evidence type="ECO:0000313" key="14">
    <source>
        <dbReference type="EMBL" id="SPY31546.1"/>
    </source>
</evidence>
<feature type="coiled-coil region" evidence="12">
    <location>
        <begin position="26"/>
        <end position="53"/>
    </location>
</feature>
<evidence type="ECO:0000256" key="4">
    <source>
        <dbReference type="ARBA" id="ARBA00022555"/>
    </source>
</evidence>
<protein>
    <recommendedName>
        <fullName evidence="3">Alanine--tRNA ligase</fullName>
        <ecNumber evidence="2">6.1.1.7</ecNumber>
    </recommendedName>
    <alternativeName>
        <fullName evidence="11">Alanyl-tRNA synthetase</fullName>
    </alternativeName>
</protein>
<feature type="domain" description="DHHA1" evidence="13">
    <location>
        <begin position="65"/>
        <end position="166"/>
    </location>
</feature>
<dbReference type="InterPro" id="IPR050058">
    <property type="entry name" value="Ala-tRNA_ligase"/>
</dbReference>
<dbReference type="Pfam" id="PF02272">
    <property type="entry name" value="DHHA1"/>
    <property type="match status" value="1"/>
</dbReference>
<evidence type="ECO:0000256" key="11">
    <source>
        <dbReference type="ARBA" id="ARBA00032577"/>
    </source>
</evidence>
<evidence type="ECO:0000256" key="8">
    <source>
        <dbReference type="ARBA" id="ARBA00022884"/>
    </source>
</evidence>
<keyword evidence="9" id="KW-0648">Protein biosynthesis</keyword>
<evidence type="ECO:0000256" key="3">
    <source>
        <dbReference type="ARBA" id="ARBA00017959"/>
    </source>
</evidence>
<keyword evidence="5 14" id="KW-0436">Ligase</keyword>
<evidence type="ECO:0000256" key="5">
    <source>
        <dbReference type="ARBA" id="ARBA00022598"/>
    </source>
</evidence>
<dbReference type="EMBL" id="UATH01000007">
    <property type="protein sequence ID" value="SPY31546.1"/>
    <property type="molecule type" value="Genomic_DNA"/>
</dbReference>
<dbReference type="GO" id="GO:0045892">
    <property type="term" value="P:negative regulation of DNA-templated transcription"/>
    <property type="evidence" value="ECO:0007669"/>
    <property type="project" value="TreeGrafter"/>
</dbReference>
<evidence type="ECO:0000256" key="1">
    <source>
        <dbReference type="ARBA" id="ARBA00008226"/>
    </source>
</evidence>
<name>A0A2X1WL36_9BURK</name>
<dbReference type="GO" id="GO:0002161">
    <property type="term" value="F:aminoacyl-tRNA deacylase activity"/>
    <property type="evidence" value="ECO:0007669"/>
    <property type="project" value="TreeGrafter"/>
</dbReference>
<keyword evidence="7" id="KW-0067">ATP-binding</keyword>
<dbReference type="Proteomes" id="UP000250242">
    <property type="component" value="Unassembled WGS sequence"/>
</dbReference>